<organism evidence="4 5">
    <name type="scientific">Croceibacterium mercuriale</name>
    <dbReference type="NCBI Taxonomy" id="1572751"/>
    <lineage>
        <taxon>Bacteria</taxon>
        <taxon>Pseudomonadati</taxon>
        <taxon>Pseudomonadota</taxon>
        <taxon>Alphaproteobacteria</taxon>
        <taxon>Sphingomonadales</taxon>
        <taxon>Erythrobacteraceae</taxon>
        <taxon>Croceibacterium</taxon>
    </lineage>
</organism>
<dbReference type="PANTHER" id="PTHR43080:SF2">
    <property type="entry name" value="CBS DOMAIN-CONTAINING PROTEIN"/>
    <property type="match status" value="1"/>
</dbReference>
<dbReference type="EMBL" id="JTDN01000002">
    <property type="protein sequence ID" value="KHL24735.1"/>
    <property type="molecule type" value="Genomic_DNA"/>
</dbReference>
<dbReference type="InterPro" id="IPR051257">
    <property type="entry name" value="Diverse_CBS-Domain"/>
</dbReference>
<dbReference type="STRING" id="1572751.PK98_12435"/>
<name>A0A0B2BY50_9SPHN</name>
<dbReference type="InterPro" id="IPR046342">
    <property type="entry name" value="CBS_dom_sf"/>
</dbReference>
<dbReference type="PANTHER" id="PTHR43080">
    <property type="entry name" value="CBS DOMAIN-CONTAINING PROTEIN CBSX3, MITOCHONDRIAL"/>
    <property type="match status" value="1"/>
</dbReference>
<dbReference type="Proteomes" id="UP000030988">
    <property type="component" value="Unassembled WGS sequence"/>
</dbReference>
<comment type="caution">
    <text evidence="4">The sequence shown here is derived from an EMBL/GenBank/DDBJ whole genome shotgun (WGS) entry which is preliminary data.</text>
</comment>
<evidence type="ECO:0000256" key="2">
    <source>
        <dbReference type="PROSITE-ProRule" id="PRU00703"/>
    </source>
</evidence>
<dbReference type="InterPro" id="IPR044725">
    <property type="entry name" value="CBSX3_CBS_dom"/>
</dbReference>
<keyword evidence="5" id="KW-1185">Reference proteome</keyword>
<dbReference type="AlphaFoldDB" id="A0A0B2BY50"/>
<dbReference type="SMART" id="SM00116">
    <property type="entry name" value="CBS"/>
    <property type="match status" value="2"/>
</dbReference>
<dbReference type="InterPro" id="IPR000644">
    <property type="entry name" value="CBS_dom"/>
</dbReference>
<protein>
    <recommendedName>
        <fullName evidence="3">CBS domain-containing protein</fullName>
    </recommendedName>
</protein>
<evidence type="ECO:0000256" key="1">
    <source>
        <dbReference type="ARBA" id="ARBA00023122"/>
    </source>
</evidence>
<dbReference type="SUPFAM" id="SSF54631">
    <property type="entry name" value="CBS-domain pair"/>
    <property type="match status" value="1"/>
</dbReference>
<reference evidence="4 5" key="1">
    <citation type="submission" date="2014-11" db="EMBL/GenBank/DDBJ databases">
        <title>Draft genome sequence of Kirrobacter mercurialis.</title>
        <authorList>
            <person name="Coil D.A."/>
            <person name="Eisen J.A."/>
        </authorList>
    </citation>
    <scope>NUCLEOTIDE SEQUENCE [LARGE SCALE GENOMIC DNA]</scope>
    <source>
        <strain evidence="4 5">Coronado</strain>
    </source>
</reference>
<sequence length="152" mass="16394">MTIAAILQERDHEIVHCTPGTSVGDAARLLAERRIGALPVMAAPDGGTSGAVQGIFSERDLLYCLAHEGVAVLDRPVAEVMTSPVISVRRDTAVLDALALMTEQRVRHLPVLEGDGGDGVLVGFLSIGDLVKYRLEKMEREAEAMREYIRSA</sequence>
<feature type="domain" description="CBS" evidence="3">
    <location>
        <begin position="81"/>
        <end position="140"/>
    </location>
</feature>
<dbReference type="Gene3D" id="3.10.580.10">
    <property type="entry name" value="CBS-domain"/>
    <property type="match status" value="1"/>
</dbReference>
<evidence type="ECO:0000313" key="5">
    <source>
        <dbReference type="Proteomes" id="UP000030988"/>
    </source>
</evidence>
<proteinExistence type="predicted"/>
<dbReference type="RefSeq" id="WP_039097187.1">
    <property type="nucleotide sequence ID" value="NZ_JTDN01000002.1"/>
</dbReference>
<keyword evidence="1 2" id="KW-0129">CBS domain</keyword>
<dbReference type="Pfam" id="PF00571">
    <property type="entry name" value="CBS"/>
    <property type="match status" value="2"/>
</dbReference>
<evidence type="ECO:0000259" key="3">
    <source>
        <dbReference type="PROSITE" id="PS51371"/>
    </source>
</evidence>
<feature type="domain" description="CBS" evidence="3">
    <location>
        <begin position="10"/>
        <end position="72"/>
    </location>
</feature>
<accession>A0A0B2BY50</accession>
<dbReference type="PROSITE" id="PS51371">
    <property type="entry name" value="CBS"/>
    <property type="match status" value="2"/>
</dbReference>
<dbReference type="OrthoDB" id="9807125at2"/>
<dbReference type="CDD" id="cd04623">
    <property type="entry name" value="CBS_pair_bac_euk"/>
    <property type="match status" value="1"/>
</dbReference>
<gene>
    <name evidence="4" type="ORF">PK98_12435</name>
</gene>
<evidence type="ECO:0000313" key="4">
    <source>
        <dbReference type="EMBL" id="KHL24735.1"/>
    </source>
</evidence>